<feature type="domain" description="Soluble ligand binding" evidence="3">
    <location>
        <begin position="149"/>
        <end position="198"/>
    </location>
</feature>
<evidence type="ECO:0000259" key="3">
    <source>
        <dbReference type="Pfam" id="PF10531"/>
    </source>
</evidence>
<proteinExistence type="predicted"/>
<organism evidence="4 5">
    <name type="scientific">Flavobacterium rhizosphaerae</name>
    <dbReference type="NCBI Taxonomy" id="3163298"/>
    <lineage>
        <taxon>Bacteria</taxon>
        <taxon>Pseudomonadati</taxon>
        <taxon>Bacteroidota</taxon>
        <taxon>Flavobacteriia</taxon>
        <taxon>Flavobacteriales</taxon>
        <taxon>Flavobacteriaceae</taxon>
        <taxon>Flavobacterium</taxon>
    </lineage>
</organism>
<dbReference type="InterPro" id="IPR019554">
    <property type="entry name" value="Soluble_ligand-bd"/>
</dbReference>
<protein>
    <submittedName>
        <fullName evidence="4">Polysaccharide biosynthesis/export family protein</fullName>
    </submittedName>
</protein>
<dbReference type="EMBL" id="JBELPZ010000010">
    <property type="protein sequence ID" value="MFL9844935.1"/>
    <property type="molecule type" value="Genomic_DNA"/>
</dbReference>
<name>A0ABW8Z0J7_9FLAO</name>
<keyword evidence="1" id="KW-0732">Signal</keyword>
<dbReference type="Pfam" id="PF02563">
    <property type="entry name" value="Poly_export"/>
    <property type="match status" value="1"/>
</dbReference>
<feature type="domain" description="Polysaccharide export protein N-terminal" evidence="2">
    <location>
        <begin position="38"/>
        <end position="145"/>
    </location>
</feature>
<evidence type="ECO:0000259" key="2">
    <source>
        <dbReference type="Pfam" id="PF02563"/>
    </source>
</evidence>
<dbReference type="RefSeq" id="WP_408085195.1">
    <property type="nucleotide sequence ID" value="NZ_JBELPZ010000010.1"/>
</dbReference>
<gene>
    <name evidence="4" type="ORF">ABS766_10950</name>
</gene>
<dbReference type="PANTHER" id="PTHR33619">
    <property type="entry name" value="POLYSACCHARIDE EXPORT PROTEIN GFCE-RELATED"/>
    <property type="match status" value="1"/>
</dbReference>
<reference evidence="4 5" key="1">
    <citation type="submission" date="2024-06" db="EMBL/GenBank/DDBJ databases">
        <authorList>
            <person name="Kaempfer P."/>
            <person name="Viver T."/>
        </authorList>
    </citation>
    <scope>NUCLEOTIDE SEQUENCE [LARGE SCALE GENOMIC DNA]</scope>
    <source>
        <strain evidence="4 5">ST-119</strain>
    </source>
</reference>
<dbReference type="Pfam" id="PF10531">
    <property type="entry name" value="SLBB"/>
    <property type="match status" value="1"/>
</dbReference>
<keyword evidence="5" id="KW-1185">Reference proteome</keyword>
<dbReference type="Proteomes" id="UP001629156">
    <property type="component" value="Unassembled WGS sequence"/>
</dbReference>
<comment type="caution">
    <text evidence="4">The sequence shown here is derived from an EMBL/GenBank/DDBJ whole genome shotgun (WGS) entry which is preliminary data.</text>
</comment>
<evidence type="ECO:0000256" key="1">
    <source>
        <dbReference type="ARBA" id="ARBA00022729"/>
    </source>
</evidence>
<dbReference type="InterPro" id="IPR003715">
    <property type="entry name" value="Poly_export_N"/>
</dbReference>
<evidence type="ECO:0000313" key="5">
    <source>
        <dbReference type="Proteomes" id="UP001629156"/>
    </source>
</evidence>
<evidence type="ECO:0000313" key="4">
    <source>
        <dbReference type="EMBL" id="MFL9844935.1"/>
    </source>
</evidence>
<dbReference type="Gene3D" id="3.10.560.10">
    <property type="entry name" value="Outer membrane lipoprotein wza domain like"/>
    <property type="match status" value="1"/>
</dbReference>
<accession>A0ABW8Z0J7</accession>
<dbReference type="PANTHER" id="PTHR33619:SF3">
    <property type="entry name" value="POLYSACCHARIDE EXPORT PROTEIN GFCE-RELATED"/>
    <property type="match status" value="1"/>
</dbReference>
<sequence length="263" mass="29067">MVKKILLLLTIVIFCSSCVPRKKIAYFQNIADTNLQTVEYSAKLQPDDRLLITVNAPYPYQELALPFNVAATQTTATADTGAEMGSATGATAPAGASYLIDKEGNIDFPVIGKIKLGGLTQVEALSLLNKKIEPYITKPIVDLRIINFKFTILGEVGRPGIYSTNGDKTTLPQALAMAGDLTIFGQRENILVIREKQGVKTYNYIDIRDTEFMNSDYYYITQNDLIVVEPNKYARNQSGAGRNLTIFISSISLLLTFYTVITR</sequence>
<dbReference type="InterPro" id="IPR049712">
    <property type="entry name" value="Poly_export"/>
</dbReference>
<dbReference type="Gene3D" id="3.30.1950.10">
    <property type="entry name" value="wza like domain"/>
    <property type="match status" value="1"/>
</dbReference>